<protein>
    <submittedName>
        <fullName evidence="4">BatD</fullName>
    </submittedName>
</protein>
<dbReference type="Pfam" id="PF25607">
    <property type="entry name" value="DUF7939"/>
    <property type="match status" value="1"/>
</dbReference>
<accession>A0A3B0YMR3</accession>
<feature type="non-terminal residue" evidence="4">
    <location>
        <position position="562"/>
    </location>
</feature>
<dbReference type="InterPro" id="IPR057699">
    <property type="entry name" value="DUF7939"/>
</dbReference>
<keyword evidence="2" id="KW-0812">Transmembrane</keyword>
<feature type="region of interest" description="Disordered" evidence="1">
    <location>
        <begin position="390"/>
        <end position="419"/>
    </location>
</feature>
<keyword evidence="2" id="KW-0472">Membrane</keyword>
<gene>
    <name evidence="4" type="ORF">MNBD_GAMMA13-1501</name>
</gene>
<dbReference type="EMBL" id="UOFK01000101">
    <property type="protein sequence ID" value="VAW76562.1"/>
    <property type="molecule type" value="Genomic_DNA"/>
</dbReference>
<keyword evidence="2" id="KW-1133">Transmembrane helix</keyword>
<evidence type="ECO:0000256" key="1">
    <source>
        <dbReference type="SAM" id="MobiDB-lite"/>
    </source>
</evidence>
<feature type="compositionally biased region" description="Polar residues" evidence="1">
    <location>
        <begin position="395"/>
        <end position="407"/>
    </location>
</feature>
<evidence type="ECO:0000259" key="3">
    <source>
        <dbReference type="Pfam" id="PF25607"/>
    </source>
</evidence>
<dbReference type="PANTHER" id="PTHR40940:SF1">
    <property type="entry name" value="PROTEIN BATD"/>
    <property type="match status" value="1"/>
</dbReference>
<dbReference type="Pfam" id="PF13584">
    <property type="entry name" value="BatD"/>
    <property type="match status" value="1"/>
</dbReference>
<feature type="transmembrane region" description="Helical" evidence="2">
    <location>
        <begin position="427"/>
        <end position="447"/>
    </location>
</feature>
<evidence type="ECO:0000256" key="2">
    <source>
        <dbReference type="SAM" id="Phobius"/>
    </source>
</evidence>
<sequence>MNRPYVIMIFRILTGLLVSMQALATTITVVANPNPAVFGESFQLVFEADGEPDAKPNFKGLNRDFKILATRRANASFIDGSGTPTHAWHLTLQGRRIGLFTIPSIPFGKDRSPSSRITITPALKKLVADRYKQPIILEAETDRSETWVQAQVLYTVRLIQSIELKQLSISKVKTSDPDAIIEKLGAVTRSKKVIDGIPHLVTELRYAVFPQQSGELTFEPVTVQGRITARDSLTLLDRLTQQGRTRTIDSNSVSVHIKPRPDQTTASEWLPAHRLTLADSWSTDIKQLKIGDSLTRTITLRAEGATGTQLPDFEFPDVDGLKQYPDQALIQDKQAKQGLVGTKIFKVALIINKDGYFILPAITVAWWNTRTGKREITRLNEVLLETSGIGAAPANQDNPASAETPSSGPDREDVQVPTTDPSFKNNFWAWISLALATGWLATGLLFIKKHQRVQRRLTRPKSKPIANLQALEKVVLAKAKTDHAIQCKDALLRWGQARWPQLPNNSLPAIAAHCPDDLKQTLLALNASLYSPHTDQWEASQLADAFNRFMHLKTSLSSKNKQ</sequence>
<reference evidence="4" key="1">
    <citation type="submission" date="2018-06" db="EMBL/GenBank/DDBJ databases">
        <authorList>
            <person name="Zhirakovskaya E."/>
        </authorList>
    </citation>
    <scope>NUCLEOTIDE SEQUENCE</scope>
</reference>
<feature type="domain" description="DUF7939" evidence="3">
    <location>
        <begin position="479"/>
        <end position="549"/>
    </location>
</feature>
<dbReference type="InterPro" id="IPR025738">
    <property type="entry name" value="BatD"/>
</dbReference>
<evidence type="ECO:0000313" key="4">
    <source>
        <dbReference type="EMBL" id="VAW76562.1"/>
    </source>
</evidence>
<name>A0A3B0YMR3_9ZZZZ</name>
<dbReference type="AlphaFoldDB" id="A0A3B0YMR3"/>
<dbReference type="PANTHER" id="PTHR40940">
    <property type="entry name" value="PROTEIN BATD-RELATED"/>
    <property type="match status" value="1"/>
</dbReference>
<proteinExistence type="predicted"/>
<organism evidence="4">
    <name type="scientific">hydrothermal vent metagenome</name>
    <dbReference type="NCBI Taxonomy" id="652676"/>
    <lineage>
        <taxon>unclassified sequences</taxon>
        <taxon>metagenomes</taxon>
        <taxon>ecological metagenomes</taxon>
    </lineage>
</organism>